<evidence type="ECO:0000313" key="4">
    <source>
        <dbReference type="Proteomes" id="UP001146067"/>
    </source>
</evidence>
<feature type="transmembrane region" description="Helical" evidence="2">
    <location>
        <begin position="67"/>
        <end position="88"/>
    </location>
</feature>
<feature type="transmembrane region" description="Helical" evidence="2">
    <location>
        <begin position="320"/>
        <end position="340"/>
    </location>
</feature>
<feature type="transmembrane region" description="Helical" evidence="2">
    <location>
        <begin position="123"/>
        <end position="149"/>
    </location>
</feature>
<name>A0A9X3P736_9ACTN</name>
<keyword evidence="2" id="KW-0472">Membrane</keyword>
<sequence>MTMPPPPPDRMHLQYQPAPPPQPGPQQMGPGGAYGPAQYALEQPVPGQLPVPGSTMSKPGTITGIQVILYIFLAISAVGNVFSIMSMVEFFNPFSLIGLAFAVYSAIQSLASGVQISRGKRWAWIWSLVSAILGLALSLTGFIYGVVMFDAGGDIMLTVAAVLVALYGTLFGLLCSKSARQWILMHRIQRGEVQVPGAAMGGMNGAPGMAMGGMAQQAPAPQRPDTRPAPATVSAAMMGLLSALLAWETYQIVSDTLESIRWSEANGYGGGEGLFGRLFYGAFPQFGHFMTAYVAFLLCAVLTGLLILKGKYGGRVFGLIWTPLAAAAIGYAAVYIYDLYSFYPPVGPNPLRIPLVLTVAMAVLAVAVFVSLLTPGVKAWTPSIPSAPLIMMVPVGQPQAPQQPGPYGRQQGGYPQQQPPYPPQY</sequence>
<proteinExistence type="predicted"/>
<accession>A0A9X3P736</accession>
<feature type="transmembrane region" description="Helical" evidence="2">
    <location>
        <begin position="352"/>
        <end position="373"/>
    </location>
</feature>
<keyword evidence="2" id="KW-0812">Transmembrane</keyword>
<dbReference type="RefSeq" id="WP_270109148.1">
    <property type="nucleotide sequence ID" value="NZ_JAPZVP010000004.1"/>
</dbReference>
<feature type="transmembrane region" description="Helical" evidence="2">
    <location>
        <begin position="94"/>
        <end position="111"/>
    </location>
</feature>
<dbReference type="AlphaFoldDB" id="A0A9X3P736"/>
<evidence type="ECO:0000256" key="1">
    <source>
        <dbReference type="SAM" id="MobiDB-lite"/>
    </source>
</evidence>
<feature type="transmembrane region" description="Helical" evidence="2">
    <location>
        <begin position="286"/>
        <end position="308"/>
    </location>
</feature>
<gene>
    <name evidence="3" type="ORF">O1R50_06785</name>
</gene>
<keyword evidence="2" id="KW-1133">Transmembrane helix</keyword>
<feature type="transmembrane region" description="Helical" evidence="2">
    <location>
        <begin position="229"/>
        <end position="247"/>
    </location>
</feature>
<dbReference type="Proteomes" id="UP001146067">
    <property type="component" value="Unassembled WGS sequence"/>
</dbReference>
<keyword evidence="4" id="KW-1185">Reference proteome</keyword>
<feature type="region of interest" description="Disordered" evidence="1">
    <location>
        <begin position="1"/>
        <end position="33"/>
    </location>
</feature>
<protein>
    <submittedName>
        <fullName evidence="3">Uncharacterized protein</fullName>
    </submittedName>
</protein>
<feature type="region of interest" description="Disordered" evidence="1">
    <location>
        <begin position="397"/>
        <end position="425"/>
    </location>
</feature>
<dbReference type="EMBL" id="JAPZVP010000004">
    <property type="protein sequence ID" value="MDA1359319.1"/>
    <property type="molecule type" value="Genomic_DNA"/>
</dbReference>
<feature type="compositionally biased region" description="Low complexity" evidence="1">
    <location>
        <begin position="397"/>
        <end position="416"/>
    </location>
</feature>
<comment type="caution">
    <text evidence="3">The sequence shown here is derived from an EMBL/GenBank/DDBJ whole genome shotgun (WGS) entry which is preliminary data.</text>
</comment>
<feature type="transmembrane region" description="Helical" evidence="2">
    <location>
        <begin position="155"/>
        <end position="175"/>
    </location>
</feature>
<evidence type="ECO:0000313" key="3">
    <source>
        <dbReference type="EMBL" id="MDA1359319.1"/>
    </source>
</evidence>
<evidence type="ECO:0000256" key="2">
    <source>
        <dbReference type="SAM" id="Phobius"/>
    </source>
</evidence>
<reference evidence="3" key="1">
    <citation type="submission" date="2022-12" db="EMBL/GenBank/DDBJ databases">
        <title>Gycomyces niveus sp.nov.,a novel actinomycete isolated from soil in Shouguan.</title>
        <authorList>
            <person name="Yang X."/>
        </authorList>
    </citation>
    <scope>NUCLEOTIDE SEQUENCE</scope>
    <source>
        <strain evidence="3">NEAU-A15</strain>
    </source>
</reference>
<organism evidence="3 4">
    <name type="scientific">Glycomyces luteolus</name>
    <dbReference type="NCBI Taxonomy" id="2670330"/>
    <lineage>
        <taxon>Bacteria</taxon>
        <taxon>Bacillati</taxon>
        <taxon>Actinomycetota</taxon>
        <taxon>Actinomycetes</taxon>
        <taxon>Glycomycetales</taxon>
        <taxon>Glycomycetaceae</taxon>
        <taxon>Glycomyces</taxon>
    </lineage>
</organism>